<dbReference type="EMBL" id="CP046457">
    <property type="protein sequence ID" value="QGT99256.1"/>
    <property type="molecule type" value="Genomic_DNA"/>
</dbReference>
<dbReference type="KEGG" id="salq:SYNTR_0663"/>
<dbReference type="AlphaFoldDB" id="A0A6I6D8A1"/>
<proteinExistence type="predicted"/>
<accession>A0A6I6D8A1</accession>
<gene>
    <name evidence="1" type="ORF">SYNTR_0663</name>
</gene>
<sequence>MANFFNKVFEQQNEYHKKYVEENINLIESINKELQKCECQ</sequence>
<organism evidence="1 2">
    <name type="scientific">Candidatus Syntrophocurvum alkaliphilum</name>
    <dbReference type="NCBI Taxonomy" id="2293317"/>
    <lineage>
        <taxon>Bacteria</taxon>
        <taxon>Bacillati</taxon>
        <taxon>Bacillota</taxon>
        <taxon>Clostridia</taxon>
        <taxon>Eubacteriales</taxon>
        <taxon>Syntrophomonadaceae</taxon>
        <taxon>Candidatus Syntrophocurvum</taxon>
    </lineage>
</organism>
<protein>
    <submittedName>
        <fullName evidence="1">Uncharacterized protein</fullName>
    </submittedName>
</protein>
<reference evidence="2" key="1">
    <citation type="journal article" date="2019" name="Microbiology">
        <title>Complete Genome Sequence of an Uncultured Bacterium of the Candidate Phylum Bipolaricaulota.</title>
        <authorList>
            <person name="Kadnikov V.V."/>
            <person name="Mardanov A.V."/>
            <person name="Beletsky A.V."/>
            <person name="Frank Y.A."/>
            <person name="Karnachuk O.V."/>
            <person name="Ravin N.V."/>
        </authorList>
    </citation>
    <scope>NUCLEOTIDE SEQUENCE [LARGE SCALE GENOMIC DNA]</scope>
</reference>
<evidence type="ECO:0000313" key="2">
    <source>
        <dbReference type="Proteomes" id="UP000426444"/>
    </source>
</evidence>
<evidence type="ECO:0000313" key="1">
    <source>
        <dbReference type="EMBL" id="QGT99256.1"/>
    </source>
</evidence>
<keyword evidence="2" id="KW-1185">Reference proteome</keyword>
<name>A0A6I6D8A1_9FIRM</name>
<dbReference type="Proteomes" id="UP000426444">
    <property type="component" value="Chromosome"/>
</dbReference>